<keyword evidence="2" id="KW-1185">Reference proteome</keyword>
<sequence>MKLSGQAVVAIDGSKFKAANSRDRNFSPGKIDGRQQQIKQSIQRYLDALETADAVRRCASSASSRPIAVDRTPMLSASYRL</sequence>
<protein>
    <recommendedName>
        <fullName evidence="3">Transposase</fullName>
    </recommendedName>
</protein>
<proteinExistence type="predicted"/>
<reference evidence="1 2" key="1">
    <citation type="submission" date="2024-03" db="EMBL/GenBank/DDBJ databases">
        <title>Novel species of the genus Variovorax.</title>
        <authorList>
            <person name="Liu Q."/>
            <person name="Xin Y.-H."/>
        </authorList>
    </citation>
    <scope>NUCLEOTIDE SEQUENCE [LARGE SCALE GENOMIC DNA]</scope>
    <source>
        <strain evidence="1 2">KACC 18501</strain>
    </source>
</reference>
<gene>
    <name evidence="1" type="ORF">WKW80_24165</name>
</gene>
<dbReference type="EMBL" id="JBBKZV010000019">
    <property type="protein sequence ID" value="MEJ8825086.1"/>
    <property type="molecule type" value="Genomic_DNA"/>
</dbReference>
<evidence type="ECO:0000313" key="1">
    <source>
        <dbReference type="EMBL" id="MEJ8825086.1"/>
    </source>
</evidence>
<organism evidence="1 2">
    <name type="scientific">Variovorax humicola</name>
    <dbReference type="NCBI Taxonomy" id="1769758"/>
    <lineage>
        <taxon>Bacteria</taxon>
        <taxon>Pseudomonadati</taxon>
        <taxon>Pseudomonadota</taxon>
        <taxon>Betaproteobacteria</taxon>
        <taxon>Burkholderiales</taxon>
        <taxon>Comamonadaceae</taxon>
        <taxon>Variovorax</taxon>
    </lineage>
</organism>
<evidence type="ECO:0008006" key="3">
    <source>
        <dbReference type="Google" id="ProtNLM"/>
    </source>
</evidence>
<dbReference type="Proteomes" id="UP001363010">
    <property type="component" value="Unassembled WGS sequence"/>
</dbReference>
<comment type="caution">
    <text evidence="1">The sequence shown here is derived from an EMBL/GenBank/DDBJ whole genome shotgun (WGS) entry which is preliminary data.</text>
</comment>
<evidence type="ECO:0000313" key="2">
    <source>
        <dbReference type="Proteomes" id="UP001363010"/>
    </source>
</evidence>
<name>A0ABU8W4U9_9BURK</name>
<accession>A0ABU8W4U9</accession>